<dbReference type="PANTHER" id="PTHR10628">
    <property type="entry name" value="SIALIDASE"/>
    <property type="match status" value="1"/>
</dbReference>
<dbReference type="InterPro" id="IPR006558">
    <property type="entry name" value="LamG-like"/>
</dbReference>
<feature type="signal peptide" evidence="6">
    <location>
        <begin position="1"/>
        <end position="39"/>
    </location>
</feature>
<evidence type="ECO:0000313" key="9">
    <source>
        <dbReference type="Proteomes" id="UP001595765"/>
    </source>
</evidence>
<comment type="catalytic activity">
    <reaction evidence="1">
        <text>Hydrolysis of alpha-(2-&gt;3)-, alpha-(2-&gt;6)-, alpha-(2-&gt;8)- glycosidic linkages of terminal sialic acid residues in oligosaccharides, glycoproteins, glycolipids, colominic acid and synthetic substrates.</text>
        <dbReference type="EC" id="3.2.1.18"/>
    </reaction>
</comment>
<keyword evidence="9" id="KW-1185">Reference proteome</keyword>
<keyword evidence="4 6" id="KW-0732">Signal</keyword>
<evidence type="ECO:0000256" key="6">
    <source>
        <dbReference type="SAM" id="SignalP"/>
    </source>
</evidence>
<feature type="chain" id="PRO_5045652563" description="exo-alpha-sialidase" evidence="6">
    <location>
        <begin position="40"/>
        <end position="672"/>
    </location>
</feature>
<dbReference type="PANTHER" id="PTHR10628:SF30">
    <property type="entry name" value="EXO-ALPHA-SIALIDASE"/>
    <property type="match status" value="1"/>
</dbReference>
<dbReference type="SUPFAM" id="SSF50939">
    <property type="entry name" value="Sialidases"/>
    <property type="match status" value="1"/>
</dbReference>
<dbReference type="CDD" id="cd15482">
    <property type="entry name" value="Sialidase_non-viral"/>
    <property type="match status" value="1"/>
</dbReference>
<dbReference type="SUPFAM" id="SSF49899">
    <property type="entry name" value="Concanavalin A-like lectins/glucanases"/>
    <property type="match status" value="1"/>
</dbReference>
<dbReference type="InterPro" id="IPR001791">
    <property type="entry name" value="Laminin_G"/>
</dbReference>
<dbReference type="EC" id="3.2.1.18" evidence="3"/>
<dbReference type="Pfam" id="PF13088">
    <property type="entry name" value="BNR_2"/>
    <property type="match status" value="1"/>
</dbReference>
<sequence length="672" mass="70496">MIHHTQRGRGGTGTAPLAWALALAATVWAVLAGASPAHAVTPAPAPSQKVGQPFAVNTDGIACYRIPSIISVPNPQHPKELLAFAEGRVDNCGDVGDVDLVMKRSDDGGISWDDYPLQRLRGVNDCGEFQNIVPMVHVPPNGSTDPVRITVMFAYNTVGADCDGTLTRGPRTLHSIFSTDYGVNWSSGSFIDGVPPSPTAPATPLWSWVSTGPGHAIELRHGPHAGRMVVAGDHTPADDSTPGDGIVKQPGIQLYYSDDGGADWTRGAVWDPPAGQWGAGEPTLAERADGSVYVNARGNKVCETHDLRLAGVSQDGGVSFVNGDDAFTPVPDLVSPPVSGSLLTVSDPGANGAGRMLFSGPSRAGSESGDRQAMSIRTSTDEGATWTTSGTLINKGRTGYSDLTLMSSGQIGLVYETATNTPHSNVYFTSFTTQQLDDNTEELIQQTSDGTGNGDNGVVNGKATLTTRGSHPALNLDGVDDYVRIVNCPRNLRLGASDFTVAAWINYTGTSGYDPIVWGYGQDAAPQFWLRADPAGGRITGAITTAPDPQHGTPGGTFAVSTASAYNDGGWHYVVFRRQAGQLLLSVDGGTAVSATAEAGSSINASETYATPADAFTLHIGARPDLAQLFKGAMDDVRVYDRSLTTDEIALIKNGATTVPDEQVRLAFTTIW</sequence>
<comment type="similarity">
    <text evidence="2">Belongs to the glycosyl hydrolase 33 family.</text>
</comment>
<gene>
    <name evidence="8" type="ORF">ACFO3J_00600</name>
</gene>
<dbReference type="Proteomes" id="UP001595765">
    <property type="component" value="Unassembled WGS sequence"/>
</dbReference>
<accession>A0ABV8HDG0</accession>
<proteinExistence type="inferred from homology"/>
<dbReference type="EMBL" id="JBHSBB010000001">
    <property type="protein sequence ID" value="MFC4029963.1"/>
    <property type="molecule type" value="Genomic_DNA"/>
</dbReference>
<dbReference type="Pfam" id="PF13385">
    <property type="entry name" value="Laminin_G_3"/>
    <property type="match status" value="1"/>
</dbReference>
<keyword evidence="5" id="KW-1015">Disulfide bond</keyword>
<evidence type="ECO:0000256" key="4">
    <source>
        <dbReference type="ARBA" id="ARBA00022729"/>
    </source>
</evidence>
<dbReference type="CDD" id="cd00110">
    <property type="entry name" value="LamG"/>
    <property type="match status" value="1"/>
</dbReference>
<evidence type="ECO:0000259" key="7">
    <source>
        <dbReference type="SMART" id="SM00560"/>
    </source>
</evidence>
<dbReference type="InterPro" id="IPR011040">
    <property type="entry name" value="Sialidase"/>
</dbReference>
<dbReference type="RefSeq" id="WP_386424684.1">
    <property type="nucleotide sequence ID" value="NZ_JBHSBB010000001.1"/>
</dbReference>
<dbReference type="Gene3D" id="2.120.10.10">
    <property type="match status" value="1"/>
</dbReference>
<evidence type="ECO:0000313" key="8">
    <source>
        <dbReference type="EMBL" id="MFC4029963.1"/>
    </source>
</evidence>
<name>A0ABV8HDG0_9ACTN</name>
<evidence type="ECO:0000256" key="5">
    <source>
        <dbReference type="ARBA" id="ARBA00023157"/>
    </source>
</evidence>
<evidence type="ECO:0000256" key="2">
    <source>
        <dbReference type="ARBA" id="ARBA00009348"/>
    </source>
</evidence>
<dbReference type="InterPro" id="IPR036278">
    <property type="entry name" value="Sialidase_sf"/>
</dbReference>
<dbReference type="SMART" id="SM00560">
    <property type="entry name" value="LamGL"/>
    <property type="match status" value="1"/>
</dbReference>
<dbReference type="InterPro" id="IPR026856">
    <property type="entry name" value="Sialidase_fam"/>
</dbReference>
<comment type="caution">
    <text evidence="8">The sequence shown here is derived from an EMBL/GenBank/DDBJ whole genome shotgun (WGS) entry which is preliminary data.</text>
</comment>
<reference evidence="9" key="1">
    <citation type="journal article" date="2019" name="Int. J. Syst. Evol. Microbiol.">
        <title>The Global Catalogue of Microorganisms (GCM) 10K type strain sequencing project: providing services to taxonomists for standard genome sequencing and annotation.</title>
        <authorList>
            <consortium name="The Broad Institute Genomics Platform"/>
            <consortium name="The Broad Institute Genome Sequencing Center for Infectious Disease"/>
            <person name="Wu L."/>
            <person name="Ma J."/>
        </authorList>
    </citation>
    <scope>NUCLEOTIDE SEQUENCE [LARGE SCALE GENOMIC DNA]</scope>
    <source>
        <strain evidence="9">CGMCC 4.7237</strain>
    </source>
</reference>
<organism evidence="8 9">
    <name type="scientific">Streptomyces polygonati</name>
    <dbReference type="NCBI Taxonomy" id="1617087"/>
    <lineage>
        <taxon>Bacteria</taxon>
        <taxon>Bacillati</taxon>
        <taxon>Actinomycetota</taxon>
        <taxon>Actinomycetes</taxon>
        <taxon>Kitasatosporales</taxon>
        <taxon>Streptomycetaceae</taxon>
        <taxon>Streptomyces</taxon>
    </lineage>
</organism>
<feature type="domain" description="LamG-like jellyroll fold" evidence="7">
    <location>
        <begin position="497"/>
        <end position="647"/>
    </location>
</feature>
<evidence type="ECO:0000256" key="3">
    <source>
        <dbReference type="ARBA" id="ARBA00012733"/>
    </source>
</evidence>
<dbReference type="InterPro" id="IPR013320">
    <property type="entry name" value="ConA-like_dom_sf"/>
</dbReference>
<evidence type="ECO:0000256" key="1">
    <source>
        <dbReference type="ARBA" id="ARBA00000427"/>
    </source>
</evidence>
<protein>
    <recommendedName>
        <fullName evidence="3">exo-alpha-sialidase</fullName>
        <ecNumber evidence="3">3.2.1.18</ecNumber>
    </recommendedName>
</protein>
<dbReference type="Gene3D" id="2.60.120.200">
    <property type="match status" value="1"/>
</dbReference>